<dbReference type="SMART" id="SM00631">
    <property type="entry name" value="Zn_pept"/>
    <property type="match status" value="1"/>
</dbReference>
<dbReference type="GO" id="GO:0008526">
    <property type="term" value="F:phosphatidylinositol transfer activity"/>
    <property type="evidence" value="ECO:0007669"/>
    <property type="project" value="UniProtKB-ARBA"/>
</dbReference>
<evidence type="ECO:0000313" key="20">
    <source>
        <dbReference type="EMBL" id="CAD7226467.1"/>
    </source>
</evidence>
<evidence type="ECO:0000256" key="4">
    <source>
        <dbReference type="ARBA" id="ARBA00007557"/>
    </source>
</evidence>
<feature type="region of interest" description="Disordered" evidence="18">
    <location>
        <begin position="309"/>
        <end position="378"/>
    </location>
</feature>
<feature type="compositionally biased region" description="Polar residues" evidence="18">
    <location>
        <begin position="338"/>
        <end position="358"/>
    </location>
</feature>
<dbReference type="InterPro" id="IPR001666">
    <property type="entry name" value="PI_transfer"/>
</dbReference>
<feature type="domain" description="Peptidase M14" evidence="19">
    <location>
        <begin position="849"/>
        <end position="1006"/>
    </location>
</feature>
<dbReference type="InterPro" id="IPR023393">
    <property type="entry name" value="START-like_dom_sf"/>
</dbReference>
<dbReference type="Pfam" id="PF02121">
    <property type="entry name" value="IP_trans"/>
    <property type="match status" value="1"/>
</dbReference>
<evidence type="ECO:0000256" key="18">
    <source>
        <dbReference type="SAM" id="MobiDB-lite"/>
    </source>
</evidence>
<dbReference type="Pfam" id="PF00246">
    <property type="entry name" value="Peptidase_M14"/>
    <property type="match status" value="2"/>
</dbReference>
<comment type="similarity">
    <text evidence="3 17">Belongs to the peptidase M14 family.</text>
</comment>
<dbReference type="PROSITE" id="PS52035">
    <property type="entry name" value="PEPTIDASE_M14"/>
    <property type="match status" value="1"/>
</dbReference>
<organism evidence="20">
    <name type="scientific">Cyprideis torosa</name>
    <dbReference type="NCBI Taxonomy" id="163714"/>
    <lineage>
        <taxon>Eukaryota</taxon>
        <taxon>Metazoa</taxon>
        <taxon>Ecdysozoa</taxon>
        <taxon>Arthropoda</taxon>
        <taxon>Crustacea</taxon>
        <taxon>Oligostraca</taxon>
        <taxon>Ostracoda</taxon>
        <taxon>Podocopa</taxon>
        <taxon>Podocopida</taxon>
        <taxon>Cytherocopina</taxon>
        <taxon>Cytheroidea</taxon>
        <taxon>Cytherideidae</taxon>
        <taxon>Cyprideis</taxon>
    </lineage>
</organism>
<evidence type="ECO:0000256" key="11">
    <source>
        <dbReference type="ARBA" id="ARBA00022801"/>
    </source>
</evidence>
<proteinExistence type="inferred from homology"/>
<sequence>MLVTEFRIAMPFTLDEYEIGQLYCICESSKKETGGGEGVEILKNEPFSNTPLFNGEYDSGQYTYKIYHVDRKAPALVRMLAPHGALEIHEECWNAFPYCRTLLTNPGYMKNNFLIQVDSLHIADRGHQHNVHQLSDEMLRQRKIHYINIAEIHSDEMSSYKPEEDPKLVKGHVKNRGPLSDVKYWRSLSVPIMTCYKLVTIVIRWWGLQGTLEAYAMDTQRRLVTRHHRQVEGDLFSTRTKVMNITTNMALSFQIYCTQDEWIEMTLEEIREMEEETEDILQHQMRAGSLRGSLSVAFVDTAFHKQRGKMGKVPVKSSSNSSGFRRGISSRAGDAVGQGSNLKVNPSGVSQLNASEKGTVSKETEEPAENVQDEELDEEKTTQFLWSAGRDQENIEFALEALEETSSAEEVTEGHLSSVDISVEEALERSFSSVSEALEENFGKEEVIEGLENFQAESYEKKTFRRMQPKTVQMTTLVAVKRVIDYAVKIRVKPDHSGVVTQGVKHSMNPFDEIAVEEAVRMKEAGSVSEVVAVSCGPKTSQETIRTALAMGADRGIHVNTDEELEPIHVAKILAALAESEEASLLIMGKQAIDDDANQAGQMAAALLDWPQATFANHIDNDGTTANVSTEIDGGIAHVKLTLPAVITTDLRLNIPRYATLPNIMKARKKKIEEYSPEDLGIDIEPHQEIIEISEPPARVDGSSNPFKHMVNRHDDSDVIEGAEGSSNPVKHMVNRHDDSDVIEASIMWRGSAVLFLVFSLLLVSSGNCSDATEKDIVIRVIPTNLIQLKYLQNLRLHDVEIENFLAEKNQEYEYVDLIDFGDSYEGRDLWVLRINKPNPSGSQKNVVWLDASPGTSSNPCSDVYHGSRAFSEPETAAASEYISDLAQQPDMYISLHSYSQYILLPFGDTYQHPEDYDDLMGIALQGEAEIERVGGGSWESGTVGDLLYLASGGSHDWAKGTQGIKYSYTFELRDRGQDGFILPPDQIIPAGEETLAGILAMLKAYLEAS</sequence>
<dbReference type="Gene3D" id="3.40.50.620">
    <property type="entry name" value="HUPs"/>
    <property type="match status" value="1"/>
</dbReference>
<protein>
    <recommendedName>
        <fullName evidence="5">Electron transfer flavoprotein subunit beta</fullName>
    </recommendedName>
</protein>
<feature type="active site" description="Proton donor/acceptor" evidence="17">
    <location>
        <position position="972"/>
    </location>
</feature>
<gene>
    <name evidence="20" type="ORF">CTOB1V02_LOCUS4385</name>
</gene>
<keyword evidence="11" id="KW-0378">Hydrolase</keyword>
<dbReference type="GO" id="GO:0006508">
    <property type="term" value="P:proteolysis"/>
    <property type="evidence" value="ECO:0007669"/>
    <property type="project" value="UniProtKB-KW"/>
</dbReference>
<dbReference type="AlphaFoldDB" id="A0A7R8ZP47"/>
<keyword evidence="7" id="KW-0121">Carboxypeptidase</keyword>
<keyword evidence="14" id="KW-0482">Metalloprotease</keyword>
<dbReference type="Gene3D" id="3.40.630.10">
    <property type="entry name" value="Zn peptidases"/>
    <property type="match status" value="2"/>
</dbReference>
<evidence type="ECO:0000256" key="7">
    <source>
        <dbReference type="ARBA" id="ARBA00022645"/>
    </source>
</evidence>
<dbReference type="PANTHER" id="PTHR10658">
    <property type="entry name" value="PHOSPHATIDYLINOSITOL TRANSFER PROTEIN"/>
    <property type="match status" value="1"/>
</dbReference>
<dbReference type="FunFam" id="3.30.530.20:FF:000028">
    <property type="entry name" value="Phosphatidylinositol transfer protein 5"/>
    <property type="match status" value="1"/>
</dbReference>
<keyword evidence="12" id="KW-0862">Zinc</keyword>
<dbReference type="SUPFAM" id="SSF53187">
    <property type="entry name" value="Zn-dependent exopeptidases"/>
    <property type="match status" value="1"/>
</dbReference>
<dbReference type="PRINTS" id="PR00391">
    <property type="entry name" value="PITRANSFER"/>
</dbReference>
<feature type="compositionally biased region" description="Acidic residues" evidence="18">
    <location>
        <begin position="366"/>
        <end position="378"/>
    </location>
</feature>
<evidence type="ECO:0000256" key="9">
    <source>
        <dbReference type="ARBA" id="ARBA00022723"/>
    </source>
</evidence>
<dbReference type="InterPro" id="IPR014729">
    <property type="entry name" value="Rossmann-like_a/b/a_fold"/>
</dbReference>
<evidence type="ECO:0000256" key="15">
    <source>
        <dbReference type="ARBA" id="ARBA00045835"/>
    </source>
</evidence>
<keyword evidence="13" id="KW-0249">Electron transport</keyword>
<dbReference type="SUPFAM" id="SSF52402">
    <property type="entry name" value="Adenine nucleotide alpha hydrolases-like"/>
    <property type="match status" value="1"/>
</dbReference>
<keyword evidence="8" id="KW-0645">Protease</keyword>
<dbReference type="OrthoDB" id="3626597at2759"/>
<dbReference type="SMART" id="SM00893">
    <property type="entry name" value="ETF"/>
    <property type="match status" value="1"/>
</dbReference>
<evidence type="ECO:0000256" key="12">
    <source>
        <dbReference type="ARBA" id="ARBA00022833"/>
    </source>
</evidence>
<evidence type="ECO:0000256" key="6">
    <source>
        <dbReference type="ARBA" id="ARBA00022448"/>
    </source>
</evidence>
<dbReference type="EMBL" id="OB660838">
    <property type="protein sequence ID" value="CAD7226467.1"/>
    <property type="molecule type" value="Genomic_DNA"/>
</dbReference>
<dbReference type="Gene3D" id="3.30.530.20">
    <property type="match status" value="2"/>
</dbReference>
<keyword evidence="6" id="KW-0813">Transport</keyword>
<evidence type="ECO:0000256" key="2">
    <source>
        <dbReference type="ARBA" id="ARBA00004305"/>
    </source>
</evidence>
<dbReference type="FunFam" id="3.40.50.620:FF:000011">
    <property type="entry name" value="Electron transfer flavoprotein subunit beta"/>
    <property type="match status" value="1"/>
</dbReference>
<evidence type="ECO:0000256" key="13">
    <source>
        <dbReference type="ARBA" id="ARBA00022982"/>
    </source>
</evidence>
<dbReference type="InterPro" id="IPR033948">
    <property type="entry name" value="ETF_beta_N"/>
</dbReference>
<accession>A0A7R8ZP47</accession>
<evidence type="ECO:0000256" key="3">
    <source>
        <dbReference type="ARBA" id="ARBA00005988"/>
    </source>
</evidence>
<evidence type="ECO:0000256" key="5">
    <source>
        <dbReference type="ARBA" id="ARBA00016797"/>
    </source>
</evidence>
<dbReference type="Pfam" id="PF01012">
    <property type="entry name" value="ETF"/>
    <property type="match status" value="1"/>
</dbReference>
<dbReference type="PANTHER" id="PTHR10658:SF11">
    <property type="entry name" value="VIBRATOR, ISOFORM B"/>
    <property type="match status" value="1"/>
</dbReference>
<evidence type="ECO:0000259" key="19">
    <source>
        <dbReference type="PROSITE" id="PS52035"/>
    </source>
</evidence>
<name>A0A7R8ZP47_9CRUS</name>
<comment type="function">
    <text evidence="15">Heterodimeric electron transfer flavoprotein that accepts electrons from several mitochondrial dehydrogenases, including acyl-CoA dehydrogenases, glutaryl-CoA and sarcosine dehydrogenase. It transfers the electrons to the main mitochondrial respiratory chain via ETF-ubiquinone oxidoreductase. Required for normal mitochondrial fatty acid oxidation and normal amino acid metabolism. ETFB binds an AMP molecule that probably has a purely structural role.</text>
</comment>
<dbReference type="SUPFAM" id="SSF55961">
    <property type="entry name" value="Bet v1-like"/>
    <property type="match status" value="1"/>
</dbReference>
<evidence type="ECO:0000256" key="10">
    <source>
        <dbReference type="ARBA" id="ARBA00022729"/>
    </source>
</evidence>
<dbReference type="GO" id="GO:0004181">
    <property type="term" value="F:metallocarboxypeptidase activity"/>
    <property type="evidence" value="ECO:0007669"/>
    <property type="project" value="InterPro"/>
</dbReference>
<evidence type="ECO:0000256" key="14">
    <source>
        <dbReference type="ARBA" id="ARBA00023049"/>
    </source>
</evidence>
<dbReference type="CDD" id="cd01714">
    <property type="entry name" value="ETF_beta"/>
    <property type="match status" value="1"/>
</dbReference>
<keyword evidence="9" id="KW-0479">Metal-binding</keyword>
<dbReference type="InterPro" id="IPR000834">
    <property type="entry name" value="Peptidase_M14"/>
</dbReference>
<dbReference type="GO" id="GO:0005759">
    <property type="term" value="C:mitochondrial matrix"/>
    <property type="evidence" value="ECO:0007669"/>
    <property type="project" value="UniProtKB-SubCell"/>
</dbReference>
<dbReference type="GO" id="GO:0008270">
    <property type="term" value="F:zinc ion binding"/>
    <property type="evidence" value="ECO:0007669"/>
    <property type="project" value="InterPro"/>
</dbReference>
<dbReference type="InterPro" id="IPR055261">
    <property type="entry name" value="PI_transfer_N"/>
</dbReference>
<dbReference type="GO" id="GO:0033539">
    <property type="term" value="P:fatty acid beta-oxidation using acyl-CoA dehydrogenase"/>
    <property type="evidence" value="ECO:0007669"/>
    <property type="project" value="UniProtKB-ARBA"/>
</dbReference>
<evidence type="ECO:0000256" key="17">
    <source>
        <dbReference type="PROSITE-ProRule" id="PRU01379"/>
    </source>
</evidence>
<comment type="subunit">
    <text evidence="16">Heterodimer composed of ETFA and ETFB. Identified in a complex that contains ETFA, ETFB and ETFRF1. Interacts with ACADM.</text>
</comment>
<comment type="subcellular location">
    <subcellularLocation>
        <location evidence="2">Mitochondrion matrix</location>
    </subcellularLocation>
</comment>
<comment type="cofactor">
    <cofactor evidence="1">
        <name>Zn(2+)</name>
        <dbReference type="ChEBI" id="CHEBI:29105"/>
    </cofactor>
</comment>
<evidence type="ECO:0000256" key="1">
    <source>
        <dbReference type="ARBA" id="ARBA00001947"/>
    </source>
</evidence>
<keyword evidence="10" id="KW-0732">Signal</keyword>
<reference evidence="20" key="1">
    <citation type="submission" date="2020-11" db="EMBL/GenBank/DDBJ databases">
        <authorList>
            <person name="Tran Van P."/>
        </authorList>
    </citation>
    <scope>NUCLEOTIDE SEQUENCE</scope>
</reference>
<dbReference type="GO" id="GO:0071944">
    <property type="term" value="C:cell periphery"/>
    <property type="evidence" value="ECO:0007669"/>
    <property type="project" value="UniProtKB-ARBA"/>
</dbReference>
<evidence type="ECO:0000256" key="16">
    <source>
        <dbReference type="ARBA" id="ARBA00046893"/>
    </source>
</evidence>
<evidence type="ECO:0000256" key="8">
    <source>
        <dbReference type="ARBA" id="ARBA00022670"/>
    </source>
</evidence>
<comment type="similarity">
    <text evidence="4">Belongs to the ETF beta-subunit/FixA family.</text>
</comment>
<dbReference type="FunFam" id="3.40.630.10:FF:000084">
    <property type="entry name" value="Carboxypeptidase B2"/>
    <property type="match status" value="1"/>
</dbReference>
<dbReference type="InterPro" id="IPR014730">
    <property type="entry name" value="ETF_a/b_N"/>
</dbReference>